<reference evidence="20 21" key="1">
    <citation type="submission" date="2020-08" db="EMBL/GenBank/DDBJ databases">
        <title>Genomic Encyclopedia of Type Strains, Phase IV (KMG-IV): sequencing the most valuable type-strain genomes for metagenomic binning, comparative biology and taxonomic classification.</title>
        <authorList>
            <person name="Goeker M."/>
        </authorList>
    </citation>
    <scope>NUCLEOTIDE SEQUENCE [LARGE SCALE GENOMIC DNA]</scope>
    <source>
        <strain evidence="20 21">DSM 13481</strain>
    </source>
</reference>
<dbReference type="CDD" id="cd14265">
    <property type="entry name" value="UDPK_IM_like"/>
    <property type="match status" value="1"/>
</dbReference>
<evidence type="ECO:0000256" key="15">
    <source>
        <dbReference type="PIRSR" id="PIRSR600829-1"/>
    </source>
</evidence>
<sequence>MEQPSQKRYTNQELKEKLNGRLASNNLKESFEHAIEGIIYALSSERNLRIHFFVGFVILLITLFLPIDKNNYIWIFFAVFFVIISELINTLIEKILDLFVPEYHPIVKVIKDISSGVVLWAALFSVVVGIAIIGNYLFNWNVLIAKVVGFVFVTAFPLIYLILGVRKWKKKR</sequence>
<keyword evidence="12 19" id="KW-0472">Membrane</keyword>
<dbReference type="GO" id="GO:0005524">
    <property type="term" value="F:ATP binding"/>
    <property type="evidence" value="ECO:0007669"/>
    <property type="project" value="UniProtKB-KW"/>
</dbReference>
<evidence type="ECO:0000256" key="19">
    <source>
        <dbReference type="SAM" id="Phobius"/>
    </source>
</evidence>
<keyword evidence="4" id="KW-0444">Lipid biosynthesis</keyword>
<organism evidence="20 21">
    <name type="scientific">Thermosipho japonicus</name>
    <dbReference type="NCBI Taxonomy" id="90323"/>
    <lineage>
        <taxon>Bacteria</taxon>
        <taxon>Thermotogati</taxon>
        <taxon>Thermotogota</taxon>
        <taxon>Thermotogae</taxon>
        <taxon>Thermotogales</taxon>
        <taxon>Fervidobacteriaceae</taxon>
        <taxon>Thermosipho</taxon>
    </lineage>
</organism>
<evidence type="ECO:0000256" key="16">
    <source>
        <dbReference type="PIRSR" id="PIRSR600829-2"/>
    </source>
</evidence>
<feature type="binding site" evidence="18">
    <location>
        <position position="93"/>
    </location>
    <ligand>
        <name>a divalent metal cation</name>
        <dbReference type="ChEBI" id="CHEBI:60240"/>
    </ligand>
</feature>
<dbReference type="Pfam" id="PF01219">
    <property type="entry name" value="DAGK_prokar"/>
    <property type="match status" value="1"/>
</dbReference>
<keyword evidence="11" id="KW-0443">Lipid metabolism</keyword>
<dbReference type="Gene3D" id="1.10.287.3610">
    <property type="match status" value="1"/>
</dbReference>
<evidence type="ECO:0000313" key="20">
    <source>
        <dbReference type="EMBL" id="MBB6063149.1"/>
    </source>
</evidence>
<feature type="transmembrane region" description="Helical" evidence="19">
    <location>
        <begin position="113"/>
        <end position="137"/>
    </location>
</feature>
<keyword evidence="10 19" id="KW-1133">Transmembrane helix</keyword>
<dbReference type="GO" id="GO:0004143">
    <property type="term" value="F:ATP-dependent diacylglycerol kinase activity"/>
    <property type="evidence" value="ECO:0007669"/>
    <property type="project" value="UniProtKB-EC"/>
</dbReference>
<feature type="binding site" evidence="17">
    <location>
        <begin position="102"/>
        <end position="104"/>
    </location>
    <ligand>
        <name>ATP</name>
        <dbReference type="ChEBI" id="CHEBI:30616"/>
    </ligand>
</feature>
<dbReference type="InterPro" id="IPR036945">
    <property type="entry name" value="DAGK_sf"/>
</dbReference>
<evidence type="ECO:0000256" key="6">
    <source>
        <dbReference type="ARBA" id="ARBA00022692"/>
    </source>
</evidence>
<dbReference type="GO" id="GO:0046872">
    <property type="term" value="F:metal ion binding"/>
    <property type="evidence" value="ECO:0007669"/>
    <property type="project" value="UniProtKB-KW"/>
</dbReference>
<dbReference type="EMBL" id="JACHEX010000005">
    <property type="protein sequence ID" value="MBB6063149.1"/>
    <property type="molecule type" value="Genomic_DNA"/>
</dbReference>
<evidence type="ECO:0000256" key="7">
    <source>
        <dbReference type="ARBA" id="ARBA00022741"/>
    </source>
</evidence>
<proteinExistence type="inferred from homology"/>
<feature type="binding site" evidence="17">
    <location>
        <begin position="111"/>
        <end position="112"/>
    </location>
    <ligand>
        <name>ATP</name>
        <dbReference type="ChEBI" id="CHEBI:30616"/>
    </ligand>
</feature>
<dbReference type="Proteomes" id="UP000555828">
    <property type="component" value="Unassembled WGS sequence"/>
</dbReference>
<evidence type="ECO:0000256" key="13">
    <source>
        <dbReference type="ARBA" id="ARBA00023209"/>
    </source>
</evidence>
<evidence type="ECO:0000256" key="10">
    <source>
        <dbReference type="ARBA" id="ARBA00022989"/>
    </source>
</evidence>
<evidence type="ECO:0000256" key="5">
    <source>
        <dbReference type="ARBA" id="ARBA00022679"/>
    </source>
</evidence>
<comment type="subcellular location">
    <subcellularLocation>
        <location evidence="1">Cell membrane</location>
        <topology evidence="1">Multi-pass membrane protein</topology>
    </subcellularLocation>
</comment>
<dbReference type="PANTHER" id="PTHR34299">
    <property type="entry name" value="DIACYLGLYCEROL KINASE"/>
    <property type="match status" value="1"/>
</dbReference>
<evidence type="ECO:0000256" key="12">
    <source>
        <dbReference type="ARBA" id="ARBA00023136"/>
    </source>
</evidence>
<dbReference type="InterPro" id="IPR000829">
    <property type="entry name" value="DAGK"/>
</dbReference>
<feature type="transmembrane region" description="Helical" evidence="19">
    <location>
        <begin position="143"/>
        <end position="163"/>
    </location>
</feature>
<evidence type="ECO:0000256" key="2">
    <source>
        <dbReference type="ARBA" id="ARBA00005967"/>
    </source>
</evidence>
<dbReference type="GO" id="GO:0008654">
    <property type="term" value="P:phospholipid biosynthetic process"/>
    <property type="evidence" value="ECO:0007669"/>
    <property type="project" value="UniProtKB-KW"/>
</dbReference>
<evidence type="ECO:0000256" key="18">
    <source>
        <dbReference type="PIRSR" id="PIRSR600829-4"/>
    </source>
</evidence>
<dbReference type="AlphaFoldDB" id="A0A841GTA7"/>
<feature type="transmembrane region" description="Helical" evidence="19">
    <location>
        <begin position="48"/>
        <end position="67"/>
    </location>
</feature>
<name>A0A841GTA7_9BACT</name>
<keyword evidence="5 20" id="KW-0808">Transferase</keyword>
<dbReference type="PANTHER" id="PTHR34299:SF1">
    <property type="entry name" value="DIACYLGLYCEROL KINASE"/>
    <property type="match status" value="1"/>
</dbReference>
<keyword evidence="7 17" id="KW-0547">Nucleotide-binding</keyword>
<feature type="binding site" evidence="17">
    <location>
        <position position="45"/>
    </location>
    <ligand>
        <name>ATP</name>
        <dbReference type="ChEBI" id="CHEBI:30616"/>
    </ligand>
</feature>
<evidence type="ECO:0000256" key="11">
    <source>
        <dbReference type="ARBA" id="ARBA00023098"/>
    </source>
</evidence>
<feature type="binding site" evidence="16">
    <location>
        <position position="86"/>
    </location>
    <ligand>
        <name>substrate</name>
    </ligand>
</feature>
<feature type="active site" description="Proton acceptor" evidence="15">
    <location>
        <position position="86"/>
    </location>
</feature>
<keyword evidence="3" id="KW-1003">Cell membrane</keyword>
<keyword evidence="14" id="KW-1208">Phospholipid metabolism</keyword>
<keyword evidence="18" id="KW-0460">Magnesium</keyword>
<evidence type="ECO:0000256" key="4">
    <source>
        <dbReference type="ARBA" id="ARBA00022516"/>
    </source>
</evidence>
<dbReference type="GO" id="GO:0005886">
    <property type="term" value="C:plasma membrane"/>
    <property type="evidence" value="ECO:0007669"/>
    <property type="project" value="UniProtKB-SubCell"/>
</dbReference>
<evidence type="ECO:0000256" key="3">
    <source>
        <dbReference type="ARBA" id="ARBA00022475"/>
    </source>
</evidence>
<protein>
    <submittedName>
        <fullName evidence="20">Diacylglycerol kinase (ATP)</fullName>
        <ecNumber evidence="20">2.7.1.107</ecNumber>
    </submittedName>
</protein>
<feature type="binding site" evidence="18">
    <location>
        <position position="45"/>
    </location>
    <ligand>
        <name>a divalent metal cation</name>
        <dbReference type="ChEBI" id="CHEBI:60240"/>
    </ligand>
</feature>
<keyword evidence="6 19" id="KW-0812">Transmembrane</keyword>
<dbReference type="EC" id="2.7.1.107" evidence="20"/>
<evidence type="ECO:0000256" key="14">
    <source>
        <dbReference type="ARBA" id="ARBA00023264"/>
    </source>
</evidence>
<keyword evidence="18" id="KW-0479">Metal-binding</keyword>
<gene>
    <name evidence="20" type="ORF">HNP65_001613</name>
</gene>
<evidence type="ECO:0000256" key="17">
    <source>
        <dbReference type="PIRSR" id="PIRSR600829-3"/>
    </source>
</evidence>
<evidence type="ECO:0000256" key="8">
    <source>
        <dbReference type="ARBA" id="ARBA00022777"/>
    </source>
</evidence>
<feature type="binding site" evidence="16">
    <location>
        <position position="115"/>
    </location>
    <ligand>
        <name>substrate</name>
    </ligand>
</feature>
<accession>A0A841GTA7</accession>
<evidence type="ECO:0000256" key="9">
    <source>
        <dbReference type="ARBA" id="ARBA00022840"/>
    </source>
</evidence>
<evidence type="ECO:0000313" key="21">
    <source>
        <dbReference type="Proteomes" id="UP000555828"/>
    </source>
</evidence>
<comment type="cofactor">
    <cofactor evidence="18">
        <name>Mg(2+)</name>
        <dbReference type="ChEBI" id="CHEBI:18420"/>
    </cofactor>
    <text evidence="18">Mn(2+), Zn(2+), Cd(2+) and Co(2+) support activity to lesser extents.</text>
</comment>
<keyword evidence="8 20" id="KW-0418">Kinase</keyword>
<comment type="similarity">
    <text evidence="2">Belongs to the bacterial diacylglycerol kinase family.</text>
</comment>
<dbReference type="InterPro" id="IPR033717">
    <property type="entry name" value="UDPK"/>
</dbReference>
<evidence type="ECO:0000256" key="1">
    <source>
        <dbReference type="ARBA" id="ARBA00004651"/>
    </source>
</evidence>
<keyword evidence="9 17" id="KW-0067">ATP-binding</keyword>
<keyword evidence="21" id="KW-1185">Reference proteome</keyword>
<keyword evidence="13" id="KW-0594">Phospholipid biosynthesis</keyword>
<comment type="caution">
    <text evidence="20">The sequence shown here is derived from an EMBL/GenBank/DDBJ whole genome shotgun (WGS) entry which is preliminary data.</text>
</comment>
<feature type="binding site" evidence="17">
    <location>
        <position position="93"/>
    </location>
    <ligand>
        <name>ATP</name>
        <dbReference type="ChEBI" id="CHEBI:30616"/>
    </ligand>
</feature>
<feature type="transmembrane region" description="Helical" evidence="19">
    <location>
        <begin position="73"/>
        <end position="92"/>
    </location>
</feature>